<dbReference type="Proteomes" id="UP000064912">
    <property type="component" value="Chromosome"/>
</dbReference>
<evidence type="ECO:0000256" key="1">
    <source>
        <dbReference type="SAM" id="SignalP"/>
    </source>
</evidence>
<dbReference type="AlphaFoldDB" id="A0A0D6B634"/>
<proteinExistence type="predicted"/>
<dbReference type="GeneID" id="93541551"/>
<gene>
    <name evidence="3" type="ORF">JMM60_19790</name>
    <name evidence="2" type="ORF">NHU_03010</name>
</gene>
<evidence type="ECO:0000313" key="4">
    <source>
        <dbReference type="Proteomes" id="UP000064912"/>
    </source>
</evidence>
<name>A0A0D6B634_RHOSU</name>
<dbReference type="PATRIC" id="fig|35806.4.peg.3091"/>
<evidence type="ECO:0000313" key="2">
    <source>
        <dbReference type="EMBL" id="BAQ70154.1"/>
    </source>
</evidence>
<feature type="signal peptide" evidence="1">
    <location>
        <begin position="1"/>
        <end position="21"/>
    </location>
</feature>
<dbReference type="KEGG" id="rsu:NHU_03010"/>
<reference evidence="2 4" key="1">
    <citation type="submission" date="2015-02" db="EMBL/GenBank/DDBJ databases">
        <title>Genome sequene of Rhodovulum sulfidophilum DSM 2351.</title>
        <authorList>
            <person name="Nagao N."/>
        </authorList>
    </citation>
    <scope>NUCLEOTIDE SEQUENCE [LARGE SCALE GENOMIC DNA]</scope>
    <source>
        <strain evidence="2 4">DSM 2351</strain>
    </source>
</reference>
<protein>
    <submittedName>
        <fullName evidence="2">Oligogalacturonide ABC transporter substrate-binding protein</fullName>
    </submittedName>
</protein>
<feature type="chain" id="PRO_5044541909" evidence="1">
    <location>
        <begin position="22"/>
        <end position="48"/>
    </location>
</feature>
<dbReference type="RefSeq" id="WP_155734754.1">
    <property type="nucleotide sequence ID" value="NZ_CP015421.1"/>
</dbReference>
<organism evidence="2 4">
    <name type="scientific">Rhodovulum sulfidophilum</name>
    <name type="common">Rhodobacter sulfidophilus</name>
    <dbReference type="NCBI Taxonomy" id="35806"/>
    <lineage>
        <taxon>Bacteria</taxon>
        <taxon>Pseudomonadati</taxon>
        <taxon>Pseudomonadota</taxon>
        <taxon>Alphaproteobacteria</taxon>
        <taxon>Rhodobacterales</taxon>
        <taxon>Paracoccaceae</taxon>
        <taxon>Rhodovulum</taxon>
    </lineage>
</organism>
<dbReference type="Proteomes" id="UP000604473">
    <property type="component" value="Unassembled WGS sequence"/>
</dbReference>
<reference evidence="3 5" key="2">
    <citation type="submission" date="2021-01" db="EMBL/GenBank/DDBJ databases">
        <title>Draft genomes of Rhodovulum sulfidophilum.</title>
        <authorList>
            <person name="Guzman M.S."/>
        </authorList>
    </citation>
    <scope>NUCLEOTIDE SEQUENCE [LARGE SCALE GENOMIC DNA]</scope>
    <source>
        <strain evidence="3 5">AB35</strain>
    </source>
</reference>
<keyword evidence="1" id="KW-0732">Signal</keyword>
<evidence type="ECO:0000313" key="5">
    <source>
        <dbReference type="Proteomes" id="UP000604473"/>
    </source>
</evidence>
<sequence length="48" mass="4847">MRKCKKLPGLMLGIGLLAVLAGCAGEPEECEPGVSNISEMATVTAPGC</sequence>
<dbReference type="PROSITE" id="PS51257">
    <property type="entry name" value="PROKAR_LIPOPROTEIN"/>
    <property type="match status" value="1"/>
</dbReference>
<dbReference type="EMBL" id="JAESJJ010000040">
    <property type="protein sequence ID" value="MBL3610989.1"/>
    <property type="molecule type" value="Genomic_DNA"/>
</dbReference>
<keyword evidence="5" id="KW-1185">Reference proteome</keyword>
<evidence type="ECO:0000313" key="3">
    <source>
        <dbReference type="EMBL" id="MBL3610989.1"/>
    </source>
</evidence>
<dbReference type="EMBL" id="AP014800">
    <property type="protein sequence ID" value="BAQ70154.1"/>
    <property type="molecule type" value="Genomic_DNA"/>
</dbReference>
<accession>A0A0D6B634</accession>